<dbReference type="Pfam" id="PF00368">
    <property type="entry name" value="HMG-CoA_red"/>
    <property type="match status" value="1"/>
</dbReference>
<dbReference type="AlphaFoldDB" id="A0A094Z0H3"/>
<evidence type="ECO:0000256" key="2">
    <source>
        <dbReference type="ARBA" id="ARBA00023002"/>
    </source>
</evidence>
<dbReference type="EMBL" id="JMTK01000001">
    <property type="protein sequence ID" value="KJZ82674.1"/>
    <property type="molecule type" value="Genomic_DNA"/>
</dbReference>
<dbReference type="RefSeq" id="WP_034441647.1">
    <property type="nucleotide sequence ID" value="NZ_JMTK01000001.1"/>
</dbReference>
<dbReference type="InterPro" id="IPR002202">
    <property type="entry name" value="HMG_CoA_Rdtase"/>
</dbReference>
<sequence length="349" mass="38583">MKQISTISVPMRWIGPIKITGNVVQDQVNVPLATYESPLWNSVKRGAYISMLCQDGIRATLIDERMTRSIFFETEHAEMALKALQEITIRKKEIEQIVEQTSQFTRFIQLHSQIAANLLFLRLEFSTGDASGHNMVTKAADAVMTWILSQWTYLRYGSISGNICSDKKATAINGIMGRGKNFVAEITINRQICQKYLRTSPENIVRLNTHKNLIGTFLAGGIRSANAHFANMLLAYYLATGQDAANIVEGSQGLTYAQLQDDSLYFSCTIPNLILGCVGNGKNIPAIKKNLAELGCTEKRKNGENARRLAAICAATVLCGELSLIAAQTNPGELMKAHLLLERMHLNGE</sequence>
<keyword evidence="2 3" id="KW-0560">Oxidoreductase</keyword>
<dbReference type="PRINTS" id="PR00071">
    <property type="entry name" value="HMGCOARDTASE"/>
</dbReference>
<dbReference type="Gene3D" id="3.30.70.420">
    <property type="entry name" value="Hydroxymethylglutaryl-CoA reductase, class I/II, NAD/NADP-binding domain"/>
    <property type="match status" value="1"/>
</dbReference>
<dbReference type="GO" id="GO:0015936">
    <property type="term" value="P:coenzyme A metabolic process"/>
    <property type="evidence" value="ECO:0007669"/>
    <property type="project" value="InterPro"/>
</dbReference>
<protein>
    <submittedName>
        <fullName evidence="3">Hydroxymethylglutaryl-CoA reductase</fullName>
        <ecNumber evidence="3">1.1.1.34</ecNumber>
    </submittedName>
</protein>
<dbReference type="PANTHER" id="PTHR10572">
    <property type="entry name" value="3-HYDROXY-3-METHYLGLUTARYL-COENZYME A REDUCTASE"/>
    <property type="match status" value="1"/>
</dbReference>
<evidence type="ECO:0000313" key="3">
    <source>
        <dbReference type="EMBL" id="KJZ82674.1"/>
    </source>
</evidence>
<dbReference type="SUPFAM" id="SSF55035">
    <property type="entry name" value="NAD-binding domain of HMG-CoA reductase"/>
    <property type="match status" value="1"/>
</dbReference>
<proteinExistence type="inferred from homology"/>
<dbReference type="GO" id="GO:0004420">
    <property type="term" value="F:hydroxymethylglutaryl-CoA reductase (NADPH) activity"/>
    <property type="evidence" value="ECO:0007669"/>
    <property type="project" value="UniProtKB-EC"/>
</dbReference>
<dbReference type="InterPro" id="IPR023074">
    <property type="entry name" value="HMG_CoA_Rdtase_cat_sf"/>
</dbReference>
<organism evidence="3 4">
    <name type="scientific">Candidatus Liberibacter solanacearum</name>
    <dbReference type="NCBI Taxonomy" id="556287"/>
    <lineage>
        <taxon>Bacteria</taxon>
        <taxon>Pseudomonadati</taxon>
        <taxon>Pseudomonadota</taxon>
        <taxon>Alphaproteobacteria</taxon>
        <taxon>Hyphomicrobiales</taxon>
        <taxon>Rhizobiaceae</taxon>
        <taxon>Liberibacter</taxon>
    </lineage>
</organism>
<name>A0A094Z0H3_9HYPH</name>
<dbReference type="Proteomes" id="UP000033731">
    <property type="component" value="Unassembled WGS sequence"/>
</dbReference>
<dbReference type="Gene3D" id="3.90.770.10">
    <property type="entry name" value="3-hydroxy-3-methylglutaryl-coenzyme A Reductase, Chain A, domain 2"/>
    <property type="match status" value="1"/>
</dbReference>
<accession>A0A094Z0H3</accession>
<evidence type="ECO:0000313" key="4">
    <source>
        <dbReference type="Proteomes" id="UP000033731"/>
    </source>
</evidence>
<comment type="similarity">
    <text evidence="1">Belongs to the HMG-CoA reductase family.</text>
</comment>
<dbReference type="EC" id="1.1.1.34" evidence="3"/>
<dbReference type="SUPFAM" id="SSF56542">
    <property type="entry name" value="Substrate-binding domain of HMG-CoA reductase"/>
    <property type="match status" value="1"/>
</dbReference>
<dbReference type="InterPro" id="IPR009023">
    <property type="entry name" value="HMG_CoA_Rdtase_NAD(P)-bd_sf"/>
</dbReference>
<dbReference type="PANTHER" id="PTHR10572:SF24">
    <property type="entry name" value="3-HYDROXY-3-METHYLGLUTARYL-COENZYME A REDUCTASE"/>
    <property type="match status" value="1"/>
</dbReference>
<dbReference type="PROSITE" id="PS50065">
    <property type="entry name" value="HMG_COA_REDUCTASE_4"/>
    <property type="match status" value="1"/>
</dbReference>
<comment type="caution">
    <text evidence="3">The sequence shown here is derived from an EMBL/GenBank/DDBJ whole genome shotgun (WGS) entry which is preliminary data.</text>
</comment>
<keyword evidence="4" id="KW-1185">Reference proteome</keyword>
<dbReference type="PATRIC" id="fig|556287.8.peg.267"/>
<dbReference type="InterPro" id="IPR009029">
    <property type="entry name" value="HMG_CoA_Rdtase_sub-bd_dom_sf"/>
</dbReference>
<gene>
    <name evidence="3" type="ORF">DJ66_0284</name>
</gene>
<evidence type="ECO:0000256" key="1">
    <source>
        <dbReference type="ARBA" id="ARBA00007661"/>
    </source>
</evidence>
<reference evidence="3 4" key="1">
    <citation type="journal article" date="2015" name="Phytopathology">
        <title>Genomes of Candidatus Liberibacter solanacearum haplotype A from New Zealand and the USA suggest significant genome plasticity in the species.</title>
        <authorList>
            <person name="Thompson S.M."/>
            <person name="Johnson C.P."/>
            <person name="Lu A.Y."/>
            <person name="Frampton R.A."/>
            <person name="Sullivan K.L."/>
            <person name="Fiers M.W."/>
            <person name="Crowhurst R.N."/>
            <person name="Pitman A.R."/>
            <person name="Scott I."/>
            <person name="Gudmestad N.C."/>
            <person name="Smith G.R."/>
        </authorList>
    </citation>
    <scope>NUCLEOTIDE SEQUENCE [LARGE SCALE GENOMIC DNA]</scope>
    <source>
        <strain evidence="3 4">LsoNZ1</strain>
    </source>
</reference>